<evidence type="ECO:0000256" key="1">
    <source>
        <dbReference type="SAM" id="MobiDB-lite"/>
    </source>
</evidence>
<keyword evidence="3" id="KW-1185">Reference proteome</keyword>
<name>A0A8G0PG63_9HYPO</name>
<evidence type="ECO:0000313" key="2">
    <source>
        <dbReference type="EMBL" id="QYS98024.1"/>
    </source>
</evidence>
<organism evidence="2 3">
    <name type="scientific">Trichoderma simmonsii</name>
    <dbReference type="NCBI Taxonomy" id="1491479"/>
    <lineage>
        <taxon>Eukaryota</taxon>
        <taxon>Fungi</taxon>
        <taxon>Dikarya</taxon>
        <taxon>Ascomycota</taxon>
        <taxon>Pezizomycotina</taxon>
        <taxon>Sordariomycetes</taxon>
        <taxon>Hypocreomycetidae</taxon>
        <taxon>Hypocreales</taxon>
        <taxon>Hypocreaceae</taxon>
        <taxon>Trichoderma</taxon>
    </lineage>
</organism>
<accession>A0A8G0PG63</accession>
<protein>
    <submittedName>
        <fullName evidence="2">Uncharacterized protein</fullName>
    </submittedName>
</protein>
<dbReference type="Proteomes" id="UP000826661">
    <property type="component" value="Chromosome III"/>
</dbReference>
<dbReference type="EMBL" id="CP075866">
    <property type="protein sequence ID" value="QYS98024.1"/>
    <property type="molecule type" value="Genomic_DNA"/>
</dbReference>
<feature type="compositionally biased region" description="Basic and acidic residues" evidence="1">
    <location>
        <begin position="77"/>
        <end position="93"/>
    </location>
</feature>
<sequence length="119" mass="12987">MMNELESQNCRDSDRVGDGEACKRSPFVARLAFTGIFVSFGPFQPPPEAARGLRSPKLMKPTPDFNLHTQMEALLMRSRESQGAKHPQEREPEPGAAATSQISRGAASLFLAARGSRAE</sequence>
<feature type="region of interest" description="Disordered" evidence="1">
    <location>
        <begin position="77"/>
        <end position="103"/>
    </location>
</feature>
<evidence type="ECO:0000313" key="3">
    <source>
        <dbReference type="Proteomes" id="UP000826661"/>
    </source>
</evidence>
<proteinExistence type="predicted"/>
<gene>
    <name evidence="2" type="ORF">H0G86_005224</name>
</gene>
<feature type="compositionally biased region" description="Basic and acidic residues" evidence="1">
    <location>
        <begin position="9"/>
        <end position="21"/>
    </location>
</feature>
<feature type="region of interest" description="Disordered" evidence="1">
    <location>
        <begin position="1"/>
        <end position="21"/>
    </location>
</feature>
<reference evidence="2 3" key="1">
    <citation type="journal article" date="2021" name="BMC Genomics">
        <title>Telomere-to-telomere genome assembly of asparaginase-producing Trichoderma simmonsii.</title>
        <authorList>
            <person name="Chung D."/>
            <person name="Kwon Y.M."/>
            <person name="Yang Y."/>
        </authorList>
    </citation>
    <scope>NUCLEOTIDE SEQUENCE [LARGE SCALE GENOMIC DNA]</scope>
    <source>
        <strain evidence="2 3">GH-Sj1</strain>
    </source>
</reference>
<dbReference type="AlphaFoldDB" id="A0A8G0PG63"/>